<sequence>MLHNHGNMLGRILMSTVGDCTLPLGNTPLLGQYQLSTPEKTMKRKGEEAKNLLQQDTPGEIFEVVNDLMVDDDVEVGREVNFNERLFEYTGDHLEKKGDKKDNDDKKDVEEKDKSEDEQPQVAEEEEVQEYVYPILQMEESKNGNEKVDDAEKDGEEIEFEEEQPQVTEEEDSEQPTVVVYCTGKNNTMVAVEVAKTDIVFFNQEEVVGEAYQASADETTVAFVEEQTLEAEKTEDETSQASTDQKTVVSVEEQTIEFAQTEVVISHQEEDVSEACQVINVYIKALIQYFDTQHRARPDKEGIVLADIFARQYIGCAFNV</sequence>
<name>A0A7J7L373_9MAGN</name>
<dbReference type="Proteomes" id="UP000541444">
    <property type="component" value="Unassembled WGS sequence"/>
</dbReference>
<evidence type="ECO:0000313" key="3">
    <source>
        <dbReference type="Proteomes" id="UP000541444"/>
    </source>
</evidence>
<dbReference type="EMBL" id="JACGCM010002660">
    <property type="protein sequence ID" value="KAF6137022.1"/>
    <property type="molecule type" value="Genomic_DNA"/>
</dbReference>
<keyword evidence="3" id="KW-1185">Reference proteome</keyword>
<feature type="compositionally biased region" description="Acidic residues" evidence="1">
    <location>
        <begin position="118"/>
        <end position="129"/>
    </location>
</feature>
<accession>A0A7J7L373</accession>
<feature type="compositionally biased region" description="Basic and acidic residues" evidence="1">
    <location>
        <begin position="94"/>
        <end position="117"/>
    </location>
</feature>
<feature type="compositionally biased region" description="Acidic residues" evidence="1">
    <location>
        <begin position="151"/>
        <end position="174"/>
    </location>
</feature>
<proteinExistence type="predicted"/>
<evidence type="ECO:0000313" key="2">
    <source>
        <dbReference type="EMBL" id="KAF6137022.1"/>
    </source>
</evidence>
<organism evidence="2 3">
    <name type="scientific">Kingdonia uniflora</name>
    <dbReference type="NCBI Taxonomy" id="39325"/>
    <lineage>
        <taxon>Eukaryota</taxon>
        <taxon>Viridiplantae</taxon>
        <taxon>Streptophyta</taxon>
        <taxon>Embryophyta</taxon>
        <taxon>Tracheophyta</taxon>
        <taxon>Spermatophyta</taxon>
        <taxon>Magnoliopsida</taxon>
        <taxon>Ranunculales</taxon>
        <taxon>Circaeasteraceae</taxon>
        <taxon>Kingdonia</taxon>
    </lineage>
</organism>
<protein>
    <submittedName>
        <fullName evidence="2">Uncharacterized protein</fullName>
    </submittedName>
</protein>
<feature type="compositionally biased region" description="Basic and acidic residues" evidence="1">
    <location>
        <begin position="139"/>
        <end position="150"/>
    </location>
</feature>
<evidence type="ECO:0000256" key="1">
    <source>
        <dbReference type="SAM" id="MobiDB-lite"/>
    </source>
</evidence>
<feature type="region of interest" description="Disordered" evidence="1">
    <location>
        <begin position="94"/>
        <end position="175"/>
    </location>
</feature>
<dbReference type="AlphaFoldDB" id="A0A7J7L373"/>
<comment type="caution">
    <text evidence="2">The sequence shown here is derived from an EMBL/GenBank/DDBJ whole genome shotgun (WGS) entry which is preliminary data.</text>
</comment>
<gene>
    <name evidence="2" type="ORF">GIB67_030786</name>
</gene>
<reference evidence="2 3" key="1">
    <citation type="journal article" date="2020" name="IScience">
        <title>Genome Sequencing of the Endangered Kingdonia uniflora (Circaeasteraceae, Ranunculales) Reveals Potential Mechanisms of Evolutionary Specialization.</title>
        <authorList>
            <person name="Sun Y."/>
            <person name="Deng T."/>
            <person name="Zhang A."/>
            <person name="Moore M.J."/>
            <person name="Landis J.B."/>
            <person name="Lin N."/>
            <person name="Zhang H."/>
            <person name="Zhang X."/>
            <person name="Huang J."/>
            <person name="Zhang X."/>
            <person name="Sun H."/>
            <person name="Wang H."/>
        </authorList>
    </citation>
    <scope>NUCLEOTIDE SEQUENCE [LARGE SCALE GENOMIC DNA]</scope>
    <source>
        <strain evidence="2">TB1705</strain>
        <tissue evidence="2">Leaf</tissue>
    </source>
</reference>